<evidence type="ECO:0000256" key="2">
    <source>
        <dbReference type="SAM" id="SignalP"/>
    </source>
</evidence>
<evidence type="ECO:0008006" key="5">
    <source>
        <dbReference type="Google" id="ProtNLM"/>
    </source>
</evidence>
<dbReference type="EMBL" id="OUNR01000001">
    <property type="protein sequence ID" value="SPP63460.1"/>
    <property type="molecule type" value="Genomic_DNA"/>
</dbReference>
<name>A0A330L162_9BACT</name>
<organism evidence="3 4">
    <name type="scientific">Nitrospira lenta</name>
    <dbReference type="NCBI Taxonomy" id="1436998"/>
    <lineage>
        <taxon>Bacteria</taxon>
        <taxon>Pseudomonadati</taxon>
        <taxon>Nitrospirota</taxon>
        <taxon>Nitrospiria</taxon>
        <taxon>Nitrospirales</taxon>
        <taxon>Nitrospiraceae</taxon>
        <taxon>Nitrospira</taxon>
    </lineage>
</organism>
<accession>A0A330L162</accession>
<keyword evidence="4" id="KW-1185">Reference proteome</keyword>
<sequence length="213" mass="23699">MQRKRSLFTWLVGAVLCAGAIGFSTDSPASPLDQLTDLTGKVTVIVTLTGRDNFTSEYRYDVSVRNMTADPLIADTLLIVLDKITNLAGEDHEALTNESFLNRFDILGQDGETDERKPFFHIPPGSPADLLPQTNSRAASVRIRNRDYVAVFTPAFKVYGNKRPPPEPKQPTAQQAQPAAAQRHTDKQAERLLQLLLKKGVITEEEWRKANQP</sequence>
<feature type="signal peptide" evidence="2">
    <location>
        <begin position="1"/>
        <end position="29"/>
    </location>
</feature>
<evidence type="ECO:0000313" key="4">
    <source>
        <dbReference type="Proteomes" id="UP000248168"/>
    </source>
</evidence>
<dbReference type="RefSeq" id="WP_121987987.1">
    <property type="nucleotide sequence ID" value="NZ_OUNR01000001.1"/>
</dbReference>
<feature type="chain" id="PRO_5016394529" description="SHOCT domain-containing protein" evidence="2">
    <location>
        <begin position="30"/>
        <end position="213"/>
    </location>
</feature>
<proteinExistence type="predicted"/>
<dbReference type="Proteomes" id="UP000248168">
    <property type="component" value="Unassembled WGS sequence"/>
</dbReference>
<dbReference type="AlphaFoldDB" id="A0A330L162"/>
<dbReference type="OrthoDB" id="9785964at2"/>
<protein>
    <recommendedName>
        <fullName evidence="5">SHOCT domain-containing protein</fullName>
    </recommendedName>
</protein>
<dbReference type="InParanoid" id="A0A330L162"/>
<gene>
    <name evidence="3" type="ORF">NITLEN_10546</name>
</gene>
<feature type="compositionally biased region" description="Low complexity" evidence="1">
    <location>
        <begin position="170"/>
        <end position="182"/>
    </location>
</feature>
<evidence type="ECO:0000256" key="1">
    <source>
        <dbReference type="SAM" id="MobiDB-lite"/>
    </source>
</evidence>
<feature type="region of interest" description="Disordered" evidence="1">
    <location>
        <begin position="159"/>
        <end position="187"/>
    </location>
</feature>
<reference evidence="4" key="1">
    <citation type="submission" date="2018-04" db="EMBL/GenBank/DDBJ databases">
        <authorList>
            <person name="Lucker S."/>
            <person name="Sakoula D."/>
        </authorList>
    </citation>
    <scope>NUCLEOTIDE SEQUENCE [LARGE SCALE GENOMIC DNA]</scope>
</reference>
<keyword evidence="2" id="KW-0732">Signal</keyword>
<evidence type="ECO:0000313" key="3">
    <source>
        <dbReference type="EMBL" id="SPP63460.1"/>
    </source>
</evidence>